<dbReference type="NCBIfam" id="TIGR02532">
    <property type="entry name" value="IV_pilin_GFxxxE"/>
    <property type="match status" value="1"/>
</dbReference>
<dbReference type="GO" id="GO:0016020">
    <property type="term" value="C:membrane"/>
    <property type="evidence" value="ECO:0007669"/>
    <property type="project" value="UniProtKB-SubCell"/>
</dbReference>
<keyword evidence="4 6" id="KW-1133">Transmembrane helix</keyword>
<reference evidence="7 8" key="1">
    <citation type="journal article" date="2016" name="Nat. Commun.">
        <title>Thousands of microbial genomes shed light on interconnected biogeochemical processes in an aquifer system.</title>
        <authorList>
            <person name="Anantharaman K."/>
            <person name="Brown C.T."/>
            <person name="Hug L.A."/>
            <person name="Sharon I."/>
            <person name="Castelle C.J."/>
            <person name="Probst A.J."/>
            <person name="Thomas B.C."/>
            <person name="Singh A."/>
            <person name="Wilkins M.J."/>
            <person name="Karaoz U."/>
            <person name="Brodie E.L."/>
            <person name="Williams K.H."/>
            <person name="Hubbard S.S."/>
            <person name="Banfield J.F."/>
        </authorList>
    </citation>
    <scope>NUCLEOTIDE SEQUENCE [LARGE SCALE GENOMIC DNA]</scope>
</reference>
<dbReference type="EMBL" id="MFEK01000014">
    <property type="protein sequence ID" value="OGE78204.1"/>
    <property type="molecule type" value="Genomic_DNA"/>
</dbReference>
<protein>
    <recommendedName>
        <fullName evidence="9">Type II secretion system protein GspG C-terminal domain-containing protein</fullName>
    </recommendedName>
</protein>
<evidence type="ECO:0000256" key="3">
    <source>
        <dbReference type="ARBA" id="ARBA00022692"/>
    </source>
</evidence>
<comment type="caution">
    <text evidence="7">The sequence shown here is derived from an EMBL/GenBank/DDBJ whole genome shotgun (WGS) entry which is preliminary data.</text>
</comment>
<evidence type="ECO:0000256" key="6">
    <source>
        <dbReference type="SAM" id="Phobius"/>
    </source>
</evidence>
<dbReference type="Pfam" id="PF07963">
    <property type="entry name" value="N_methyl"/>
    <property type="match status" value="1"/>
</dbReference>
<evidence type="ECO:0000256" key="4">
    <source>
        <dbReference type="ARBA" id="ARBA00022989"/>
    </source>
</evidence>
<dbReference type="Proteomes" id="UP000176864">
    <property type="component" value="Unassembled WGS sequence"/>
</dbReference>
<gene>
    <name evidence="7" type="ORF">A2751_03545</name>
</gene>
<dbReference type="SUPFAM" id="SSF54523">
    <property type="entry name" value="Pili subunits"/>
    <property type="match status" value="1"/>
</dbReference>
<dbReference type="GO" id="GO:0015627">
    <property type="term" value="C:type II protein secretion system complex"/>
    <property type="evidence" value="ECO:0007669"/>
    <property type="project" value="InterPro"/>
</dbReference>
<evidence type="ECO:0008006" key="9">
    <source>
        <dbReference type="Google" id="ProtNLM"/>
    </source>
</evidence>
<dbReference type="InterPro" id="IPR002416">
    <property type="entry name" value="T2SS_protein-GspH"/>
</dbReference>
<evidence type="ECO:0000313" key="8">
    <source>
        <dbReference type="Proteomes" id="UP000176864"/>
    </source>
</evidence>
<dbReference type="STRING" id="1817824.A2751_03545"/>
<organism evidence="7 8">
    <name type="scientific">Candidatus Doudnabacteria bacterium RIFCSPHIGHO2_01_FULL_46_14</name>
    <dbReference type="NCBI Taxonomy" id="1817824"/>
    <lineage>
        <taxon>Bacteria</taxon>
        <taxon>Candidatus Doudnaibacteriota</taxon>
    </lineage>
</organism>
<name>A0A1F5NL02_9BACT</name>
<keyword evidence="3 6" id="KW-0812">Transmembrane</keyword>
<evidence type="ECO:0000256" key="1">
    <source>
        <dbReference type="ARBA" id="ARBA00004167"/>
    </source>
</evidence>
<evidence type="ECO:0000256" key="5">
    <source>
        <dbReference type="ARBA" id="ARBA00023136"/>
    </source>
</evidence>
<feature type="transmembrane region" description="Helical" evidence="6">
    <location>
        <begin position="12"/>
        <end position="35"/>
    </location>
</feature>
<dbReference type="InterPro" id="IPR012902">
    <property type="entry name" value="N_methyl_site"/>
</dbReference>
<proteinExistence type="predicted"/>
<evidence type="ECO:0000256" key="2">
    <source>
        <dbReference type="ARBA" id="ARBA00022481"/>
    </source>
</evidence>
<evidence type="ECO:0000313" key="7">
    <source>
        <dbReference type="EMBL" id="OGE78204.1"/>
    </source>
</evidence>
<dbReference type="PANTHER" id="PTHR30093:SF44">
    <property type="entry name" value="TYPE II SECRETION SYSTEM CORE PROTEIN G"/>
    <property type="match status" value="1"/>
</dbReference>
<keyword evidence="5 6" id="KW-0472">Membrane</keyword>
<dbReference type="PRINTS" id="PR00885">
    <property type="entry name" value="BCTERIALGSPH"/>
</dbReference>
<comment type="subcellular location">
    <subcellularLocation>
        <location evidence="1">Membrane</location>
        <topology evidence="1">Single-pass membrane protein</topology>
    </subcellularLocation>
</comment>
<sequence>MTKSAQIKSQGFTLIELLVVISLIGLLASVILVSLNSSRVKARDTVRKQTLRQLQKGLEFYYNQIGSYPVTPVNCCSSEPGDPWHPQDDWIPGLEPSYISKLPRDPLGGISPICAGPRYRSYLYQSDSDGKNYKLYAYCSPEGAMTDDPSDPFYSPGAWWYTWRVCGGTSDCNSW</sequence>
<dbReference type="PROSITE" id="PS00409">
    <property type="entry name" value="PROKAR_NTER_METHYL"/>
    <property type="match status" value="1"/>
</dbReference>
<dbReference type="InterPro" id="IPR045584">
    <property type="entry name" value="Pilin-like"/>
</dbReference>
<dbReference type="Gene3D" id="3.30.700.10">
    <property type="entry name" value="Glycoprotein, Type 4 Pilin"/>
    <property type="match status" value="1"/>
</dbReference>
<dbReference type="PANTHER" id="PTHR30093">
    <property type="entry name" value="GENERAL SECRETION PATHWAY PROTEIN G"/>
    <property type="match status" value="1"/>
</dbReference>
<dbReference type="AlphaFoldDB" id="A0A1F5NL02"/>
<keyword evidence="2" id="KW-0488">Methylation</keyword>
<dbReference type="GO" id="GO:0015628">
    <property type="term" value="P:protein secretion by the type II secretion system"/>
    <property type="evidence" value="ECO:0007669"/>
    <property type="project" value="InterPro"/>
</dbReference>
<accession>A0A1F5NL02</accession>